<accession>W6RUD3</accession>
<keyword evidence="2" id="KW-1185">Reference proteome</keyword>
<organism evidence="1 2">
    <name type="scientific">Clostridium bornimense</name>
    <dbReference type="NCBI Taxonomy" id="1216932"/>
    <lineage>
        <taxon>Bacteria</taxon>
        <taxon>Bacillati</taxon>
        <taxon>Bacillota</taxon>
        <taxon>Clostridia</taxon>
        <taxon>Eubacteriales</taxon>
        <taxon>Clostridiaceae</taxon>
        <taxon>Clostridium</taxon>
    </lineage>
</organism>
<dbReference type="EMBL" id="HG917868">
    <property type="protein sequence ID" value="CDM68246.1"/>
    <property type="molecule type" value="Genomic_DNA"/>
</dbReference>
<dbReference type="KEGG" id="clt:CM240_1082"/>
<dbReference type="HOGENOM" id="CLU_2896038_0_0_9"/>
<name>W6RUD3_9CLOT</name>
<evidence type="ECO:0008006" key="3">
    <source>
        <dbReference type="Google" id="ProtNLM"/>
    </source>
</evidence>
<dbReference type="OrthoDB" id="9941902at2"/>
<gene>
    <name evidence="1" type="ORF">CM240_1082</name>
</gene>
<dbReference type="Proteomes" id="UP000019426">
    <property type="component" value="Chromosome M2/40_rep1"/>
</dbReference>
<proteinExistence type="predicted"/>
<reference evidence="1 2" key="1">
    <citation type="submission" date="2013-11" db="EMBL/GenBank/DDBJ databases">
        <title>Complete genome sequence of Clostridum sp. M2/40.</title>
        <authorList>
            <person name="Wibberg D."/>
            <person name="Puehler A."/>
            <person name="Schlueter A."/>
        </authorList>
    </citation>
    <scope>NUCLEOTIDE SEQUENCE [LARGE SCALE GENOMIC DNA]</scope>
    <source>
        <strain evidence="2">M2/40</strain>
    </source>
</reference>
<sequence>MKEIRIFSNLDKLQLSQEVNDFICNNKIKIHSLQYDTTTINFITKSIQYSVMVVFEKSESTV</sequence>
<dbReference type="AlphaFoldDB" id="W6RUD3"/>
<evidence type="ECO:0000313" key="2">
    <source>
        <dbReference type="Proteomes" id="UP000019426"/>
    </source>
</evidence>
<dbReference type="STRING" id="1216932.CM240_1082"/>
<dbReference type="RefSeq" id="WP_044037170.1">
    <property type="nucleotide sequence ID" value="NZ_HG917868.1"/>
</dbReference>
<protein>
    <recommendedName>
        <fullName evidence="3">DUF2758 domain-containing protein</fullName>
    </recommendedName>
</protein>
<evidence type="ECO:0000313" key="1">
    <source>
        <dbReference type="EMBL" id="CDM68246.1"/>
    </source>
</evidence>